<proteinExistence type="predicted"/>
<dbReference type="Pfam" id="PF24211">
    <property type="entry name" value="DUF7432"/>
    <property type="match status" value="1"/>
</dbReference>
<protein>
    <submittedName>
        <fullName evidence="1">Uncharacterized protein</fullName>
    </submittedName>
</protein>
<gene>
    <name evidence="1" type="ORF">PBI_LIZLEMON_82</name>
</gene>
<evidence type="ECO:0000313" key="2">
    <source>
        <dbReference type="Proteomes" id="UP000230449"/>
    </source>
</evidence>
<reference evidence="1 2" key="1">
    <citation type="submission" date="2014-06" db="EMBL/GenBank/DDBJ databases">
        <authorList>
            <person name="Pfaffle P.K."/>
            <person name="Tobiason D.M."/>
            <person name="Arnold K."/>
            <person name="Ash A."/>
            <person name="Austin Q."/>
            <person name="Brahm K."/>
            <person name="Carberry B."/>
            <person name="Grant J."/>
            <person name="Leckie K."/>
            <person name="Meder A."/>
            <person name="Newsom A."/>
            <person name="Reinecke M."/>
            <person name="Rognrud K."/>
            <person name="Serrano M.G."/>
            <person name="Buck G."/>
            <person name="Lee V."/>
            <person name="Wang Y."/>
            <person name="Carvalho R."/>
            <person name="Voegtly L."/>
            <person name="Shi R."/>
            <person name="Duckworth R."/>
            <person name="Johnson A."/>
            <person name="Loviza R."/>
            <person name="Walstead R."/>
            <person name="Shah Z."/>
            <person name="Kiflezghi M."/>
            <person name="Wade K."/>
            <person name="Anders K.R."/>
            <person name="Braun M.A."/>
            <person name="Delesalle V.A."/>
            <person name="Hughes L.E."/>
            <person name="Ware V.C."/>
            <person name="Bradley K.W."/>
            <person name="Barker L.P."/>
            <person name="Asai D.J."/>
            <person name="Bowman C.A."/>
            <person name="Russell D.A."/>
            <person name="Pope W.H."/>
            <person name="Jacobs-Sera D."/>
            <person name="Hendrix R.W."/>
            <person name="Hatfull G.F."/>
        </authorList>
    </citation>
    <scope>NUCLEOTIDE SEQUENCE [LARGE SCALE GENOMIC DNA]</scope>
</reference>
<name>A0A076YJI4_9CAUD</name>
<accession>A0A076YJI4</accession>
<dbReference type="InterPro" id="IPR055855">
    <property type="entry name" value="DUF7432"/>
</dbReference>
<organism evidence="1 2">
    <name type="scientific">Mycobacterium phage LizLemon</name>
    <dbReference type="NCBI Taxonomy" id="1527533"/>
    <lineage>
        <taxon>Viruses</taxon>
        <taxon>Duplodnaviria</taxon>
        <taxon>Heunggongvirae</taxon>
        <taxon>Uroviricota</taxon>
        <taxon>Caudoviricetes</taxon>
        <taxon>Bclasvirinae</taxon>
        <taxon>Rosebushvirus</taxon>
        <taxon>Rosebushvirus rosebush</taxon>
    </lineage>
</organism>
<sequence>MARPSTHDDVADYRKSTPVADFHLGEFTHDPDVTQAYAAFVRVASKRLGAVADRNGKVSIPADKAKLDELLASDQADWDTKSSRYDEVLEAVANGHLPERWQDYEAFGLRTWAQREGKGPVPLLMDRDDEVRRLARAVLEASGDEIAEARAALEQRLDLLKATA</sequence>
<dbReference type="EMBL" id="KM101117">
    <property type="protein sequence ID" value="AIK68856.1"/>
    <property type="molecule type" value="Genomic_DNA"/>
</dbReference>
<dbReference type="Proteomes" id="UP000230449">
    <property type="component" value="Segment"/>
</dbReference>
<evidence type="ECO:0000313" key="1">
    <source>
        <dbReference type="EMBL" id="AIK68856.1"/>
    </source>
</evidence>